<keyword evidence="2" id="KW-1015">Disulfide bond</keyword>
<evidence type="ECO:0000313" key="7">
    <source>
        <dbReference type="Ensembl" id="ENSAOCP00000068556.1"/>
    </source>
</evidence>
<dbReference type="Pfam" id="PF00047">
    <property type="entry name" value="ig"/>
    <property type="match status" value="1"/>
</dbReference>
<evidence type="ECO:0000259" key="6">
    <source>
        <dbReference type="PROSITE" id="PS50835"/>
    </source>
</evidence>
<evidence type="ECO:0000256" key="3">
    <source>
        <dbReference type="ARBA" id="ARBA00023319"/>
    </source>
</evidence>
<proteinExistence type="predicted"/>
<dbReference type="PANTHER" id="PTHR11481:SF64">
    <property type="entry name" value="FC RECEPTOR-LIKE PROTEIN 4"/>
    <property type="match status" value="1"/>
</dbReference>
<reference evidence="7" key="3">
    <citation type="submission" date="2025-09" db="UniProtKB">
        <authorList>
            <consortium name="Ensembl"/>
        </authorList>
    </citation>
    <scope>IDENTIFICATION</scope>
</reference>
<keyword evidence="8" id="KW-1185">Reference proteome</keyword>
<feature type="compositionally biased region" description="Low complexity" evidence="4">
    <location>
        <begin position="194"/>
        <end position="207"/>
    </location>
</feature>
<evidence type="ECO:0000256" key="2">
    <source>
        <dbReference type="ARBA" id="ARBA00023157"/>
    </source>
</evidence>
<dbReference type="SUPFAM" id="SSF48726">
    <property type="entry name" value="Immunoglobulin"/>
    <property type="match status" value="1"/>
</dbReference>
<dbReference type="AlphaFoldDB" id="A0AAQ5ZVI6"/>
<dbReference type="GO" id="GO:0006955">
    <property type="term" value="P:immune response"/>
    <property type="evidence" value="ECO:0007669"/>
    <property type="project" value="TreeGrafter"/>
</dbReference>
<dbReference type="InterPro" id="IPR013783">
    <property type="entry name" value="Ig-like_fold"/>
</dbReference>
<dbReference type="GO" id="GO:0004888">
    <property type="term" value="F:transmembrane signaling receptor activity"/>
    <property type="evidence" value="ECO:0007669"/>
    <property type="project" value="TreeGrafter"/>
</dbReference>
<dbReference type="GO" id="GO:0009897">
    <property type="term" value="C:external side of plasma membrane"/>
    <property type="evidence" value="ECO:0007669"/>
    <property type="project" value="TreeGrafter"/>
</dbReference>
<dbReference type="InterPro" id="IPR036179">
    <property type="entry name" value="Ig-like_dom_sf"/>
</dbReference>
<feature type="region of interest" description="Disordered" evidence="4">
    <location>
        <begin position="184"/>
        <end position="229"/>
    </location>
</feature>
<keyword evidence="5" id="KW-1133">Transmembrane helix</keyword>
<dbReference type="Proteomes" id="UP001501940">
    <property type="component" value="Chromosome 23"/>
</dbReference>
<feature type="transmembrane region" description="Helical" evidence="5">
    <location>
        <begin position="155"/>
        <end position="177"/>
    </location>
</feature>
<name>A0AAQ5ZVI6_AMPOC</name>
<accession>A0AAQ5ZVI6</accession>
<dbReference type="PROSITE" id="PS50835">
    <property type="entry name" value="IG_LIKE"/>
    <property type="match status" value="1"/>
</dbReference>
<dbReference type="Ensembl" id="ENSAOCT00000073003.1">
    <property type="protein sequence ID" value="ENSAOCP00000068556.1"/>
    <property type="gene ID" value="ENSAOCG00000030881.1"/>
</dbReference>
<feature type="domain" description="Ig-like" evidence="6">
    <location>
        <begin position="61"/>
        <end position="142"/>
    </location>
</feature>
<dbReference type="InterPro" id="IPR013151">
    <property type="entry name" value="Immunoglobulin_dom"/>
</dbReference>
<dbReference type="PANTHER" id="PTHR11481">
    <property type="entry name" value="IMMUNOGLOBULIN FC RECEPTOR"/>
    <property type="match status" value="1"/>
</dbReference>
<evidence type="ECO:0000256" key="4">
    <source>
        <dbReference type="SAM" id="MobiDB-lite"/>
    </source>
</evidence>
<evidence type="ECO:0000256" key="1">
    <source>
        <dbReference type="ARBA" id="ARBA00022729"/>
    </source>
</evidence>
<keyword evidence="1" id="KW-0732">Signal</keyword>
<evidence type="ECO:0000256" key="5">
    <source>
        <dbReference type="SAM" id="Phobius"/>
    </source>
</evidence>
<evidence type="ECO:0000313" key="8">
    <source>
        <dbReference type="Proteomes" id="UP001501940"/>
    </source>
</evidence>
<dbReference type="Gene3D" id="2.60.40.10">
    <property type="entry name" value="Immunoglobulins"/>
    <property type="match status" value="1"/>
</dbReference>
<dbReference type="InterPro" id="IPR050488">
    <property type="entry name" value="Ig_Fc_receptor"/>
</dbReference>
<sequence length="266" mass="28775">MGWRVMKRIKGNAGPCAANWETSTGSCTVEGAAAEYDSGEYWCEMGGQQRSNTVNVTVTGGSVVLESPVHPVMQGDNVTLSCRTKETSSSFMAEFYKDGVSIGKSSTGTITSPNLSRFDEGFYKCSISDVGESPQSWLSVISEGASPPHRKPHQLFLLLSLGGSVFLVLLLLLGFLLCRTHQPATRGQTEGAASTRVSSVQSYSSPPTDEEHQPESSSAEAMHTTYATVTRPRGVKESISIEPKYTTYATVTRPREVKAFQIRTTQ</sequence>
<dbReference type="GeneTree" id="ENSGT01120000273650"/>
<keyword evidence="3" id="KW-0393">Immunoglobulin domain</keyword>
<keyword evidence="5" id="KW-0472">Membrane</keyword>
<protein>
    <recommendedName>
        <fullName evidence="6">Ig-like domain-containing protein</fullName>
    </recommendedName>
</protein>
<dbReference type="GO" id="GO:0007166">
    <property type="term" value="P:cell surface receptor signaling pathway"/>
    <property type="evidence" value="ECO:0007669"/>
    <property type="project" value="TreeGrafter"/>
</dbReference>
<reference evidence="7 8" key="1">
    <citation type="submission" date="2022-01" db="EMBL/GenBank/DDBJ databases">
        <title>A chromosome-scale genome assembly of the false clownfish, Amphiprion ocellaris.</title>
        <authorList>
            <person name="Ryu T."/>
        </authorList>
    </citation>
    <scope>NUCLEOTIDE SEQUENCE [LARGE SCALE GENOMIC DNA]</scope>
</reference>
<dbReference type="InterPro" id="IPR007110">
    <property type="entry name" value="Ig-like_dom"/>
</dbReference>
<keyword evidence="5" id="KW-0812">Transmembrane</keyword>
<organism evidence="7 8">
    <name type="scientific">Amphiprion ocellaris</name>
    <name type="common">Clown anemonefish</name>
    <dbReference type="NCBI Taxonomy" id="80972"/>
    <lineage>
        <taxon>Eukaryota</taxon>
        <taxon>Metazoa</taxon>
        <taxon>Chordata</taxon>
        <taxon>Craniata</taxon>
        <taxon>Vertebrata</taxon>
        <taxon>Euteleostomi</taxon>
        <taxon>Actinopterygii</taxon>
        <taxon>Neopterygii</taxon>
        <taxon>Teleostei</taxon>
        <taxon>Neoteleostei</taxon>
        <taxon>Acanthomorphata</taxon>
        <taxon>Ovalentaria</taxon>
        <taxon>Pomacentridae</taxon>
        <taxon>Amphiprion</taxon>
    </lineage>
</organism>
<reference evidence="7" key="2">
    <citation type="submission" date="2025-08" db="UniProtKB">
        <authorList>
            <consortium name="Ensembl"/>
        </authorList>
    </citation>
    <scope>IDENTIFICATION</scope>
</reference>